<dbReference type="eggNOG" id="COG0730">
    <property type="taxonomic scope" value="Bacteria"/>
</dbReference>
<dbReference type="AlphaFoldDB" id="D5BRA0"/>
<feature type="transmembrane region" description="Helical" evidence="8">
    <location>
        <begin position="61"/>
        <end position="80"/>
    </location>
</feature>
<evidence type="ECO:0000256" key="4">
    <source>
        <dbReference type="ARBA" id="ARBA00022475"/>
    </source>
</evidence>
<dbReference type="PANTHER" id="PTHR30269">
    <property type="entry name" value="TRANSMEMBRANE PROTEIN YFCA"/>
    <property type="match status" value="1"/>
</dbReference>
<proteinExistence type="inferred from homology"/>
<keyword evidence="7 8" id="KW-0472">Membrane</keyword>
<feature type="transmembrane region" description="Helical" evidence="8">
    <location>
        <begin position="195"/>
        <end position="214"/>
    </location>
</feature>
<dbReference type="InterPro" id="IPR002781">
    <property type="entry name" value="TM_pro_TauE-like"/>
</dbReference>
<protein>
    <recommendedName>
        <fullName evidence="8">Probable membrane transporter protein</fullName>
    </recommendedName>
</protein>
<feature type="transmembrane region" description="Helical" evidence="8">
    <location>
        <begin position="34"/>
        <end position="54"/>
    </location>
</feature>
<dbReference type="HOGENOM" id="CLU_054750_0_1_5"/>
<sequence length="244" mass="27089">MSVLMLSVAKSGFGGALASTSVPILLFVLPPKLALAVLLPIFLLTDIGVLFIWYKFCNWRIVSIMCLFALLGQVAGWLLFDYFTDVMLTALIGVVAVVTGVKYWIDIIRNSALSVLVAYVDKRIWQRAALWCGLSGISSFISLSGGIPAQVFLLPHRVSRQAFVGTFSVYFMVIDLLKTPLYLQLDLFTNDSLHISAMLLPVVPIGVFLGWWLNKRMNDRIFYHISHGVLLLMGLKLLVDAFTG</sequence>
<dbReference type="PANTHER" id="PTHR30269:SF37">
    <property type="entry name" value="MEMBRANE TRANSPORTER PROTEIN"/>
    <property type="match status" value="1"/>
</dbReference>
<evidence type="ECO:0000256" key="8">
    <source>
        <dbReference type="RuleBase" id="RU363041"/>
    </source>
</evidence>
<comment type="similarity">
    <text evidence="2 8">Belongs to the 4-toluene sulfonate uptake permease (TSUP) (TC 2.A.102) family.</text>
</comment>
<comment type="subcellular location">
    <subcellularLocation>
        <location evidence="1 8">Cell membrane</location>
        <topology evidence="1 8">Multi-pass membrane protein</topology>
    </subcellularLocation>
</comment>
<keyword evidence="6 8" id="KW-1133">Transmembrane helix</keyword>
<evidence type="ECO:0000256" key="2">
    <source>
        <dbReference type="ARBA" id="ARBA00009142"/>
    </source>
</evidence>
<evidence type="ECO:0000256" key="7">
    <source>
        <dbReference type="ARBA" id="ARBA00023136"/>
    </source>
</evidence>
<name>D5BRA0_PUNMI</name>
<reference evidence="9 10" key="1">
    <citation type="journal article" date="2010" name="J. Bacteriol.">
        <title>Complete genome sequence of "Candidatus Puniceispirillum marinum" IMCC1322, a representative of the SAR116 clade in the Alphaproteobacteria.</title>
        <authorList>
            <person name="Oh H.M."/>
            <person name="Kwon K.K."/>
            <person name="Kang I."/>
            <person name="Kang S.G."/>
            <person name="Lee J.H."/>
            <person name="Kim S.J."/>
            <person name="Cho J.C."/>
        </authorList>
    </citation>
    <scope>NUCLEOTIDE SEQUENCE [LARGE SCALE GENOMIC DNA]</scope>
    <source>
        <strain evidence="9 10">IMCC1322</strain>
    </source>
</reference>
<evidence type="ECO:0000256" key="1">
    <source>
        <dbReference type="ARBA" id="ARBA00004651"/>
    </source>
</evidence>
<dbReference type="GO" id="GO:0005886">
    <property type="term" value="C:plasma membrane"/>
    <property type="evidence" value="ECO:0007669"/>
    <property type="project" value="UniProtKB-SubCell"/>
</dbReference>
<feature type="transmembrane region" description="Helical" evidence="8">
    <location>
        <begin position="221"/>
        <end position="239"/>
    </location>
</feature>
<evidence type="ECO:0000256" key="5">
    <source>
        <dbReference type="ARBA" id="ARBA00022692"/>
    </source>
</evidence>
<keyword evidence="3" id="KW-0813">Transport</keyword>
<dbReference type="EMBL" id="CP001751">
    <property type="protein sequence ID" value="ADE38797.1"/>
    <property type="molecule type" value="Genomic_DNA"/>
</dbReference>
<accession>D5BRA0</accession>
<feature type="transmembrane region" description="Helical" evidence="8">
    <location>
        <begin position="86"/>
        <end position="105"/>
    </location>
</feature>
<dbReference type="InterPro" id="IPR052017">
    <property type="entry name" value="TSUP"/>
</dbReference>
<evidence type="ECO:0000256" key="6">
    <source>
        <dbReference type="ARBA" id="ARBA00022989"/>
    </source>
</evidence>
<keyword evidence="5 8" id="KW-0812">Transmembrane</keyword>
<dbReference type="Pfam" id="PF01925">
    <property type="entry name" value="TauE"/>
    <property type="match status" value="1"/>
</dbReference>
<gene>
    <name evidence="9" type="ordered locus">SAR116_0554</name>
</gene>
<evidence type="ECO:0000313" key="9">
    <source>
        <dbReference type="EMBL" id="ADE38797.1"/>
    </source>
</evidence>
<keyword evidence="4 8" id="KW-1003">Cell membrane</keyword>
<dbReference type="KEGG" id="apb:SAR116_0554"/>
<dbReference type="STRING" id="488538.SAR116_0554"/>
<dbReference type="Proteomes" id="UP000007460">
    <property type="component" value="Chromosome"/>
</dbReference>
<evidence type="ECO:0000256" key="3">
    <source>
        <dbReference type="ARBA" id="ARBA00022448"/>
    </source>
</evidence>
<evidence type="ECO:0000313" key="10">
    <source>
        <dbReference type="Proteomes" id="UP000007460"/>
    </source>
</evidence>
<keyword evidence="10" id="KW-1185">Reference proteome</keyword>
<organism evidence="9 10">
    <name type="scientific">Puniceispirillum marinum (strain IMCC1322)</name>
    <dbReference type="NCBI Taxonomy" id="488538"/>
    <lineage>
        <taxon>Bacteria</taxon>
        <taxon>Pseudomonadati</taxon>
        <taxon>Pseudomonadota</taxon>
        <taxon>Alphaproteobacteria</taxon>
        <taxon>Candidatus Puniceispirillales</taxon>
        <taxon>Candidatus Puniceispirillaceae</taxon>
        <taxon>Candidatus Puniceispirillum</taxon>
    </lineage>
</organism>